<dbReference type="AlphaFoldDB" id="A0ABD2BBI8"/>
<comment type="caution">
    <text evidence="2">The sequence shown here is derived from an EMBL/GenBank/DDBJ whole genome shotgun (WGS) entry which is preliminary data.</text>
</comment>
<dbReference type="Proteomes" id="UP001607303">
    <property type="component" value="Unassembled WGS sequence"/>
</dbReference>
<reference evidence="2 3" key="1">
    <citation type="journal article" date="2024" name="Ann. Entomol. Soc. Am.">
        <title>Genomic analyses of the southern and eastern yellowjacket wasps (Hymenoptera: Vespidae) reveal evolutionary signatures of social life.</title>
        <authorList>
            <person name="Catto M.A."/>
            <person name="Caine P.B."/>
            <person name="Orr S.E."/>
            <person name="Hunt B.G."/>
            <person name="Goodisman M.A.D."/>
        </authorList>
    </citation>
    <scope>NUCLEOTIDE SEQUENCE [LARGE SCALE GENOMIC DNA]</scope>
    <source>
        <strain evidence="2">232</strain>
        <tissue evidence="2">Head and thorax</tissue>
    </source>
</reference>
<name>A0ABD2BBI8_VESMC</name>
<gene>
    <name evidence="2" type="ORF">V1477_015913</name>
</gene>
<feature type="region of interest" description="Disordered" evidence="1">
    <location>
        <begin position="1"/>
        <end position="34"/>
    </location>
</feature>
<dbReference type="EMBL" id="JAYRBN010000091">
    <property type="protein sequence ID" value="KAL2730102.1"/>
    <property type="molecule type" value="Genomic_DNA"/>
</dbReference>
<feature type="compositionally biased region" description="Acidic residues" evidence="1">
    <location>
        <begin position="10"/>
        <end position="33"/>
    </location>
</feature>
<evidence type="ECO:0000313" key="3">
    <source>
        <dbReference type="Proteomes" id="UP001607303"/>
    </source>
</evidence>
<proteinExistence type="predicted"/>
<evidence type="ECO:0000256" key="1">
    <source>
        <dbReference type="SAM" id="MobiDB-lite"/>
    </source>
</evidence>
<evidence type="ECO:0000313" key="2">
    <source>
        <dbReference type="EMBL" id="KAL2730102.1"/>
    </source>
</evidence>
<organism evidence="2 3">
    <name type="scientific">Vespula maculifrons</name>
    <name type="common">Eastern yellow jacket</name>
    <name type="synonym">Wasp</name>
    <dbReference type="NCBI Taxonomy" id="7453"/>
    <lineage>
        <taxon>Eukaryota</taxon>
        <taxon>Metazoa</taxon>
        <taxon>Ecdysozoa</taxon>
        <taxon>Arthropoda</taxon>
        <taxon>Hexapoda</taxon>
        <taxon>Insecta</taxon>
        <taxon>Pterygota</taxon>
        <taxon>Neoptera</taxon>
        <taxon>Endopterygota</taxon>
        <taxon>Hymenoptera</taxon>
        <taxon>Apocrita</taxon>
        <taxon>Aculeata</taxon>
        <taxon>Vespoidea</taxon>
        <taxon>Vespidae</taxon>
        <taxon>Vespinae</taxon>
        <taxon>Vespula</taxon>
    </lineage>
</organism>
<accession>A0ABD2BBI8</accession>
<protein>
    <submittedName>
        <fullName evidence="2">Uncharacterized protein</fullName>
    </submittedName>
</protein>
<sequence>MISAPIAAPNEDEEEKEEEGEEEEGEEEEEEEDNRDHSVCVWHYCQLCFYYRYEALGLESINRSLNLEIALPLNNNFYEWLRWSSFVTVKTAQQHTHRIYSDKVRSFDDEKSKRRTSRIVVEKRGFWLIEEEEEEEEEKEEEP</sequence>
<keyword evidence="3" id="KW-1185">Reference proteome</keyword>